<dbReference type="GO" id="GO:0016616">
    <property type="term" value="F:oxidoreductase activity, acting on the CH-OH group of donors, NAD or NADP as acceptor"/>
    <property type="evidence" value="ECO:0007669"/>
    <property type="project" value="UniProtKB-ARBA"/>
</dbReference>
<gene>
    <name evidence="5" type="ORF">DFP72DRAFT_862227</name>
</gene>
<protein>
    <recommendedName>
        <fullName evidence="7">NAD(P)-binding protein</fullName>
    </recommendedName>
</protein>
<dbReference type="InterPro" id="IPR002347">
    <property type="entry name" value="SDR_fam"/>
</dbReference>
<organism evidence="5 6">
    <name type="scientific">Ephemerocybe angulata</name>
    <dbReference type="NCBI Taxonomy" id="980116"/>
    <lineage>
        <taxon>Eukaryota</taxon>
        <taxon>Fungi</taxon>
        <taxon>Dikarya</taxon>
        <taxon>Basidiomycota</taxon>
        <taxon>Agaricomycotina</taxon>
        <taxon>Agaricomycetes</taxon>
        <taxon>Agaricomycetidae</taxon>
        <taxon>Agaricales</taxon>
        <taxon>Agaricineae</taxon>
        <taxon>Psathyrellaceae</taxon>
        <taxon>Ephemerocybe</taxon>
    </lineage>
</organism>
<evidence type="ECO:0000256" key="1">
    <source>
        <dbReference type="ARBA" id="ARBA00006484"/>
    </source>
</evidence>
<name>A0A8H6LUD5_9AGAR</name>
<keyword evidence="3" id="KW-0560">Oxidoreductase</keyword>
<dbReference type="PANTHER" id="PTHR43008">
    <property type="entry name" value="BENZIL REDUCTASE"/>
    <property type="match status" value="1"/>
</dbReference>
<dbReference type="InterPro" id="IPR036291">
    <property type="entry name" value="NAD(P)-bd_dom_sf"/>
</dbReference>
<evidence type="ECO:0000313" key="6">
    <source>
        <dbReference type="Proteomes" id="UP000521943"/>
    </source>
</evidence>
<dbReference type="SUPFAM" id="SSF51735">
    <property type="entry name" value="NAD(P)-binding Rossmann-fold domains"/>
    <property type="match status" value="1"/>
</dbReference>
<proteinExistence type="inferred from homology"/>
<comment type="caution">
    <text evidence="5">The sequence shown here is derived from an EMBL/GenBank/DDBJ whole genome shotgun (WGS) entry which is preliminary data.</text>
</comment>
<evidence type="ECO:0008006" key="7">
    <source>
        <dbReference type="Google" id="ProtNLM"/>
    </source>
</evidence>
<dbReference type="InterPro" id="IPR020904">
    <property type="entry name" value="Sc_DH/Rdtase_CS"/>
</dbReference>
<sequence>MAYRSRNSSPMRPGFGGTASFKVDTLSIDDDMHPVIHAGRVAVVTGAASGIGRAAAREFAKLELKIAIADTNEAELEKLGKELISVVGEANVLVIPTDVADLKQVEALKEKVYDAWGECPARLSARYLAIAPIRMGGRVGSRYVAVLMNNAGIGADQGKSWEGLDNWHKIFNVNLFGVLNVQQTFVRSMVHQENQALVINTGSKQGITNPPGNPAYNASKAAVKSLTESLAHELREQTHGNVTAHLFIPGWTFTGMTKSATTTEKPRGAWTPEDTVLYMLDKVREGDFYILVPDNETKKEVDQLRIMWGAADIAENRPALSRWHPSYKPLFEEYMREGMAQLE</sequence>
<keyword evidence="6" id="KW-1185">Reference proteome</keyword>
<keyword evidence="2" id="KW-0521">NADP</keyword>
<dbReference type="AlphaFoldDB" id="A0A8H6LUD5"/>
<evidence type="ECO:0000256" key="3">
    <source>
        <dbReference type="ARBA" id="ARBA00023002"/>
    </source>
</evidence>
<dbReference type="Pfam" id="PF00106">
    <property type="entry name" value="adh_short"/>
    <property type="match status" value="2"/>
</dbReference>
<dbReference type="Gene3D" id="3.40.50.720">
    <property type="entry name" value="NAD(P)-binding Rossmann-like Domain"/>
    <property type="match status" value="1"/>
</dbReference>
<dbReference type="GO" id="GO:0050664">
    <property type="term" value="F:oxidoreductase activity, acting on NAD(P)H, oxygen as acceptor"/>
    <property type="evidence" value="ECO:0007669"/>
    <property type="project" value="TreeGrafter"/>
</dbReference>
<dbReference type="PROSITE" id="PS00061">
    <property type="entry name" value="ADH_SHORT"/>
    <property type="match status" value="1"/>
</dbReference>
<dbReference type="PRINTS" id="PR00080">
    <property type="entry name" value="SDRFAMILY"/>
</dbReference>
<dbReference type="CDD" id="cd05233">
    <property type="entry name" value="SDR_c"/>
    <property type="match status" value="1"/>
</dbReference>
<evidence type="ECO:0000256" key="2">
    <source>
        <dbReference type="ARBA" id="ARBA00022857"/>
    </source>
</evidence>
<dbReference type="EMBL" id="JACGCI010000244">
    <property type="protein sequence ID" value="KAF6741456.1"/>
    <property type="molecule type" value="Genomic_DNA"/>
</dbReference>
<comment type="similarity">
    <text evidence="1 4">Belongs to the short-chain dehydrogenases/reductases (SDR) family.</text>
</comment>
<accession>A0A8H6LUD5</accession>
<evidence type="ECO:0000256" key="4">
    <source>
        <dbReference type="RuleBase" id="RU000363"/>
    </source>
</evidence>
<evidence type="ECO:0000313" key="5">
    <source>
        <dbReference type="EMBL" id="KAF6741456.1"/>
    </source>
</evidence>
<dbReference type="PANTHER" id="PTHR43008:SF7">
    <property type="entry name" value="SHORT CHAIN DEHYDROGENASE_REDUCTASE (AFU_ORTHOLOGUE AFUA_2G00830)"/>
    <property type="match status" value="1"/>
</dbReference>
<dbReference type="OrthoDB" id="5307821at2759"/>
<dbReference type="PRINTS" id="PR00081">
    <property type="entry name" value="GDHRDH"/>
</dbReference>
<reference evidence="5 6" key="1">
    <citation type="submission" date="2020-07" db="EMBL/GenBank/DDBJ databases">
        <title>Comparative genomics of pyrophilous fungi reveals a link between fire events and developmental genes.</title>
        <authorList>
            <consortium name="DOE Joint Genome Institute"/>
            <person name="Steindorff A.S."/>
            <person name="Carver A."/>
            <person name="Calhoun S."/>
            <person name="Stillman K."/>
            <person name="Liu H."/>
            <person name="Lipzen A."/>
            <person name="Pangilinan J."/>
            <person name="Labutti K."/>
            <person name="Bruns T.D."/>
            <person name="Grigoriev I.V."/>
        </authorList>
    </citation>
    <scope>NUCLEOTIDE SEQUENCE [LARGE SCALE GENOMIC DNA]</scope>
    <source>
        <strain evidence="5 6">CBS 144469</strain>
    </source>
</reference>
<dbReference type="Proteomes" id="UP000521943">
    <property type="component" value="Unassembled WGS sequence"/>
</dbReference>